<dbReference type="Pfam" id="PF19037">
    <property type="entry name" value="Fuz_longin_2"/>
    <property type="match status" value="1"/>
</dbReference>
<comment type="caution">
    <text evidence="3">The sequence shown here is derived from an EMBL/GenBank/DDBJ whole genome shotgun (WGS) entry which is preliminary data.</text>
</comment>
<dbReference type="InterPro" id="IPR043971">
    <property type="entry name" value="FUZ/MON1/HPS1_longin_2"/>
</dbReference>
<accession>A0AAV7PZD4</accession>
<dbReference type="GO" id="GO:1905515">
    <property type="term" value="P:non-motile cilium assembly"/>
    <property type="evidence" value="ECO:0007669"/>
    <property type="project" value="TreeGrafter"/>
</dbReference>
<gene>
    <name evidence="3" type="ORF">NDU88_010200</name>
</gene>
<dbReference type="EMBL" id="JANPWB010000011">
    <property type="protein sequence ID" value="KAJ1131868.1"/>
    <property type="molecule type" value="Genomic_DNA"/>
</dbReference>
<sequence>MEESGGCGLSLICLTASSGVPLYSRSRGGIGRQLPFSVIGSLNGVHMFGNNLDVLLTATSTENTRVVWKSFHDSINLIVMSSEVDSSDLYLNRLLDNVFHAMVLVVGLEELVNIKNVERLKKDLRACYRLIDSFLTVSEKSGDLTQCVDCVVPYDGPILQECLDAFTHAAESNFGCLMAAGRVVVATEKWWRLAAQEVMLLAWLVASLALNSSRDYPVYLPHGSPTVPHRLLTFQLVPGVDVCVLCGPTPSLQKVETELVERYWRPLQDPVKACLRVQLRSFPASFPLHQGILGLLLINREQKKGVYTVQAQQAEDKQQGVSLSLEQRRAALRAFYTLAVSQYFPSEQGDEKKGKAASKLE</sequence>
<feature type="domain" description="FUZ/MON1/HPS1 first Longin" evidence="1">
    <location>
        <begin position="11"/>
        <end position="133"/>
    </location>
</feature>
<dbReference type="InterPro" id="IPR026069">
    <property type="entry name" value="Fuzzy"/>
</dbReference>
<evidence type="ECO:0000259" key="2">
    <source>
        <dbReference type="Pfam" id="PF19037"/>
    </source>
</evidence>
<evidence type="ECO:0000313" key="4">
    <source>
        <dbReference type="Proteomes" id="UP001066276"/>
    </source>
</evidence>
<proteinExistence type="predicted"/>
<evidence type="ECO:0008006" key="5">
    <source>
        <dbReference type="Google" id="ProtNLM"/>
    </source>
</evidence>
<dbReference type="AlphaFoldDB" id="A0AAV7PZD4"/>
<dbReference type="PANTHER" id="PTHR13559:SF1">
    <property type="entry name" value="PROTEIN FUZZY HOMOLOG"/>
    <property type="match status" value="1"/>
</dbReference>
<keyword evidence="4" id="KW-1185">Reference proteome</keyword>
<reference evidence="3" key="1">
    <citation type="journal article" date="2022" name="bioRxiv">
        <title>Sequencing and chromosome-scale assembly of the giantPleurodeles waltlgenome.</title>
        <authorList>
            <person name="Brown T."/>
            <person name="Elewa A."/>
            <person name="Iarovenko S."/>
            <person name="Subramanian E."/>
            <person name="Araus A.J."/>
            <person name="Petzold A."/>
            <person name="Susuki M."/>
            <person name="Suzuki K.-i.T."/>
            <person name="Hayashi T."/>
            <person name="Toyoda A."/>
            <person name="Oliveira C."/>
            <person name="Osipova E."/>
            <person name="Leigh N.D."/>
            <person name="Simon A."/>
            <person name="Yun M.H."/>
        </authorList>
    </citation>
    <scope>NUCLEOTIDE SEQUENCE</scope>
    <source>
        <strain evidence="3">20211129_DDA</strain>
        <tissue evidence="3">Liver</tissue>
    </source>
</reference>
<organism evidence="3 4">
    <name type="scientific">Pleurodeles waltl</name>
    <name type="common">Iberian ribbed newt</name>
    <dbReference type="NCBI Taxonomy" id="8319"/>
    <lineage>
        <taxon>Eukaryota</taxon>
        <taxon>Metazoa</taxon>
        <taxon>Chordata</taxon>
        <taxon>Craniata</taxon>
        <taxon>Vertebrata</taxon>
        <taxon>Euteleostomi</taxon>
        <taxon>Amphibia</taxon>
        <taxon>Batrachia</taxon>
        <taxon>Caudata</taxon>
        <taxon>Salamandroidea</taxon>
        <taxon>Salamandridae</taxon>
        <taxon>Pleurodelinae</taxon>
        <taxon>Pleurodeles</taxon>
    </lineage>
</organism>
<dbReference type="PANTHER" id="PTHR13559">
    <property type="entry name" value="INTRACELLULAR TRAFFIC PROTEIN-RELATED"/>
    <property type="match status" value="1"/>
</dbReference>
<protein>
    <recommendedName>
        <fullName evidence="5">Protein fuzzy homolog</fullName>
    </recommendedName>
</protein>
<dbReference type="GO" id="GO:0016192">
    <property type="term" value="P:vesicle-mediated transport"/>
    <property type="evidence" value="ECO:0007669"/>
    <property type="project" value="InterPro"/>
</dbReference>
<name>A0AAV7PZD4_PLEWA</name>
<evidence type="ECO:0000259" key="1">
    <source>
        <dbReference type="Pfam" id="PF19036"/>
    </source>
</evidence>
<dbReference type="Proteomes" id="UP001066276">
    <property type="component" value="Chromosome 7"/>
</dbReference>
<evidence type="ECO:0000313" key="3">
    <source>
        <dbReference type="EMBL" id="KAJ1131868.1"/>
    </source>
</evidence>
<dbReference type="InterPro" id="IPR043972">
    <property type="entry name" value="FUZ/MON1/HPS1_longin_1"/>
</dbReference>
<dbReference type="CDD" id="cd21091">
    <property type="entry name" value="Fuzzy"/>
    <property type="match status" value="1"/>
</dbReference>
<dbReference type="Pfam" id="PF19036">
    <property type="entry name" value="Fuz_longin_1"/>
    <property type="match status" value="1"/>
</dbReference>
<feature type="domain" description="FUZ/MON1/HPS1 second Longin" evidence="2">
    <location>
        <begin position="171"/>
        <end position="264"/>
    </location>
</feature>